<evidence type="ECO:0000256" key="3">
    <source>
        <dbReference type="ARBA" id="ARBA00022527"/>
    </source>
</evidence>
<keyword evidence="3" id="KW-0723">Serine/threonine-protein kinase</keyword>
<dbReference type="InterPro" id="IPR000858">
    <property type="entry name" value="S_locus_glycoprot_dom"/>
</dbReference>
<feature type="signal peptide" evidence="17">
    <location>
        <begin position="1"/>
        <end position="23"/>
    </location>
</feature>
<keyword evidence="2" id="KW-1003">Cell membrane</keyword>
<dbReference type="PROSITE" id="PS50927">
    <property type="entry name" value="BULB_LECTIN"/>
    <property type="match status" value="1"/>
</dbReference>
<gene>
    <name evidence="21" type="ORF">M0R45_013059</name>
</gene>
<dbReference type="InterPro" id="IPR024171">
    <property type="entry name" value="SRK-like_kinase"/>
</dbReference>
<evidence type="ECO:0000256" key="5">
    <source>
        <dbReference type="ARBA" id="ARBA00022692"/>
    </source>
</evidence>
<dbReference type="InterPro" id="IPR011009">
    <property type="entry name" value="Kinase-like_dom_sf"/>
</dbReference>
<dbReference type="InterPro" id="IPR000719">
    <property type="entry name" value="Prot_kinase_dom"/>
</dbReference>
<sequence>MQMGTAVLFFLFIFSLLPSQYYAQVYNITSSQPLAQGQTLLSPSHIFELGFFDDNKYVGLWHNNISPRKVVWVANREHPLTDTLSSLRIGSNGNLELVDGKQNPSFDYPIDTILPKMVVGFDSKSGKKKFLTAWKGDNDPSAGMFLVGLTPQTPSQVFIWINNGSTPSWRSGPWDRTQFIGLPDMDHQYQSGFKLDDDVQLGTKYFSYESVENVISYIDISSEGILNFMLSENGSNWYRNWKAPESPCDRYGACGPFGVCRTFESPMCKCLEKFVPKSDEEWRNRNWTGGCVRKTELVCDSNTNKSISSRANDGFQKTVRLKVPDLHEFITSEDTSEDCRMYCLNKCSCLAYAYVSNIGCLVWSKDLIDMQQFSSGGTDIFIRLAQADLGEGKHIKLIVSLTVICFITILGSIMFGLHRLRANKKGKIKVRMKHFELTGMTVTSRDTLQEYIREHDPSELLIYNFDCILIATNNFSVTNKLGEGGFGPVYKGKLQDGNEIAVKRLSSSSGQGMEEFKNEMLLISKLQHKNLVKIMGCCVKEDEKLLIYEFMPNKSLDTFLFDPMKRALLDWARRFNIIQGVARGLLYLHHDSCLKGHRILVNTQKVVGTLGYISPEYAMGGIFSEKSDVYSFGVLVLEIISSKKNTSFCLYDQQLGFLAYAWHLWSEGRGLDLADEVLAGSYRSSELLRCLQIGLLCVQDNAADRPTMPDVVFMLSCVTDSPQPKRPIFTFQSTVSTPQAQYVNALSTNEATVSLIEGR</sequence>
<evidence type="ECO:0000256" key="13">
    <source>
        <dbReference type="ARBA" id="ARBA00023157"/>
    </source>
</evidence>
<evidence type="ECO:0000256" key="6">
    <source>
        <dbReference type="ARBA" id="ARBA00022729"/>
    </source>
</evidence>
<dbReference type="PANTHER" id="PTHR27002">
    <property type="entry name" value="RECEPTOR-LIKE SERINE/THREONINE-PROTEIN KINASE SD1-8"/>
    <property type="match status" value="1"/>
</dbReference>
<dbReference type="CDD" id="cd01098">
    <property type="entry name" value="PAN_AP_plant"/>
    <property type="match status" value="1"/>
</dbReference>
<evidence type="ECO:0000259" key="18">
    <source>
        <dbReference type="PROSITE" id="PS50011"/>
    </source>
</evidence>
<evidence type="ECO:0000313" key="21">
    <source>
        <dbReference type="EMBL" id="KAK9936206.1"/>
    </source>
</evidence>
<dbReference type="GO" id="GO:0005886">
    <property type="term" value="C:plasma membrane"/>
    <property type="evidence" value="ECO:0007669"/>
    <property type="project" value="UniProtKB-SubCell"/>
</dbReference>
<dbReference type="GO" id="GO:0005524">
    <property type="term" value="F:ATP binding"/>
    <property type="evidence" value="ECO:0007669"/>
    <property type="project" value="UniProtKB-KW"/>
</dbReference>
<dbReference type="SUPFAM" id="SSF56112">
    <property type="entry name" value="Protein kinase-like (PK-like)"/>
    <property type="match status" value="1"/>
</dbReference>
<keyword evidence="4" id="KW-0808">Transferase</keyword>
<dbReference type="SMART" id="SM00108">
    <property type="entry name" value="B_lectin"/>
    <property type="match status" value="1"/>
</dbReference>
<dbReference type="FunFam" id="1.10.510.10:FF:001722">
    <property type="entry name" value="G-type lectin S-receptor-like serine/threonine-protein kinase B120"/>
    <property type="match status" value="1"/>
</dbReference>
<reference evidence="21 22" key="1">
    <citation type="journal article" date="2023" name="G3 (Bethesda)">
        <title>A chromosome-length genome assembly and annotation of blackberry (Rubus argutus, cv. 'Hillquist').</title>
        <authorList>
            <person name="Bruna T."/>
            <person name="Aryal R."/>
            <person name="Dudchenko O."/>
            <person name="Sargent D.J."/>
            <person name="Mead D."/>
            <person name="Buti M."/>
            <person name="Cavallini A."/>
            <person name="Hytonen T."/>
            <person name="Andres J."/>
            <person name="Pham M."/>
            <person name="Weisz D."/>
            <person name="Mascagni F."/>
            <person name="Usai G."/>
            <person name="Natali L."/>
            <person name="Bassil N."/>
            <person name="Fernandez G.E."/>
            <person name="Lomsadze A."/>
            <person name="Armour M."/>
            <person name="Olukolu B."/>
            <person name="Poorten T."/>
            <person name="Britton C."/>
            <person name="Davik J."/>
            <person name="Ashrafi H."/>
            <person name="Aiden E.L."/>
            <person name="Borodovsky M."/>
            <person name="Worthington M."/>
        </authorList>
    </citation>
    <scope>NUCLEOTIDE SEQUENCE [LARGE SCALE GENOMIC DNA]</scope>
    <source>
        <strain evidence="21">PI 553951</strain>
    </source>
</reference>
<keyword evidence="11 16" id="KW-1133">Transmembrane helix</keyword>
<feature type="domain" description="Bulb-type lectin" evidence="19">
    <location>
        <begin position="25"/>
        <end position="171"/>
    </location>
</feature>
<evidence type="ECO:0000256" key="17">
    <source>
        <dbReference type="SAM" id="SignalP"/>
    </source>
</evidence>
<dbReference type="InterPro" id="IPR003609">
    <property type="entry name" value="Pan_app"/>
</dbReference>
<accession>A0AAW1XJ07</accession>
<dbReference type="Gene3D" id="1.10.510.10">
    <property type="entry name" value="Transferase(Phosphotransferase) domain 1"/>
    <property type="match status" value="1"/>
</dbReference>
<dbReference type="PANTHER" id="PTHR27002:SF422">
    <property type="entry name" value="RECEPTOR-LIKE SERINE_THREONINE-PROTEIN KINASE"/>
    <property type="match status" value="1"/>
</dbReference>
<evidence type="ECO:0000256" key="4">
    <source>
        <dbReference type="ARBA" id="ARBA00022679"/>
    </source>
</evidence>
<dbReference type="Pfam" id="PF00954">
    <property type="entry name" value="S_locus_glycop"/>
    <property type="match status" value="1"/>
</dbReference>
<protein>
    <recommendedName>
        <fullName evidence="23">Non-specific serine/threonine protein kinase</fullName>
    </recommendedName>
</protein>
<feature type="domain" description="Protein kinase" evidence="18">
    <location>
        <begin position="475"/>
        <end position="729"/>
    </location>
</feature>
<evidence type="ECO:0000313" key="22">
    <source>
        <dbReference type="Proteomes" id="UP001457282"/>
    </source>
</evidence>
<evidence type="ECO:0000256" key="10">
    <source>
        <dbReference type="ARBA" id="ARBA00022840"/>
    </source>
</evidence>
<keyword evidence="5 16" id="KW-0812">Transmembrane</keyword>
<evidence type="ECO:0000256" key="9">
    <source>
        <dbReference type="ARBA" id="ARBA00022777"/>
    </source>
</evidence>
<evidence type="ECO:0000256" key="8">
    <source>
        <dbReference type="ARBA" id="ARBA00022741"/>
    </source>
</evidence>
<dbReference type="Pfam" id="PF07714">
    <property type="entry name" value="PK_Tyr_Ser-Thr"/>
    <property type="match status" value="2"/>
</dbReference>
<dbReference type="AlphaFoldDB" id="A0AAW1XJ07"/>
<name>A0AAW1XJ07_RUBAR</name>
<keyword evidence="10" id="KW-0067">ATP-binding</keyword>
<comment type="caution">
    <text evidence="21">The sequence shown here is derived from an EMBL/GenBank/DDBJ whole genome shotgun (WGS) entry which is preliminary data.</text>
</comment>
<organism evidence="21 22">
    <name type="scientific">Rubus argutus</name>
    <name type="common">Southern blackberry</name>
    <dbReference type="NCBI Taxonomy" id="59490"/>
    <lineage>
        <taxon>Eukaryota</taxon>
        <taxon>Viridiplantae</taxon>
        <taxon>Streptophyta</taxon>
        <taxon>Embryophyta</taxon>
        <taxon>Tracheophyta</taxon>
        <taxon>Spermatophyta</taxon>
        <taxon>Magnoliopsida</taxon>
        <taxon>eudicotyledons</taxon>
        <taxon>Gunneridae</taxon>
        <taxon>Pentapetalae</taxon>
        <taxon>rosids</taxon>
        <taxon>fabids</taxon>
        <taxon>Rosales</taxon>
        <taxon>Rosaceae</taxon>
        <taxon>Rosoideae</taxon>
        <taxon>Rosoideae incertae sedis</taxon>
        <taxon>Rubus</taxon>
    </lineage>
</organism>
<dbReference type="PIRSF" id="PIRSF000641">
    <property type="entry name" value="SRK"/>
    <property type="match status" value="1"/>
</dbReference>
<keyword evidence="7" id="KW-0430">Lectin</keyword>
<dbReference type="Gene3D" id="3.30.200.20">
    <property type="entry name" value="Phosphorylase Kinase, domain 1"/>
    <property type="match status" value="1"/>
</dbReference>
<dbReference type="GO" id="GO:0030246">
    <property type="term" value="F:carbohydrate binding"/>
    <property type="evidence" value="ECO:0007669"/>
    <property type="project" value="UniProtKB-KW"/>
</dbReference>
<evidence type="ECO:0000256" key="7">
    <source>
        <dbReference type="ARBA" id="ARBA00022734"/>
    </source>
</evidence>
<dbReference type="PROSITE" id="PS50948">
    <property type="entry name" value="PAN"/>
    <property type="match status" value="1"/>
</dbReference>
<feature type="chain" id="PRO_5043362916" description="Non-specific serine/threonine protein kinase" evidence="17">
    <location>
        <begin position="24"/>
        <end position="759"/>
    </location>
</feature>
<dbReference type="Gene3D" id="2.90.10.10">
    <property type="entry name" value="Bulb-type lectin domain"/>
    <property type="match status" value="1"/>
</dbReference>
<evidence type="ECO:0000256" key="15">
    <source>
        <dbReference type="ARBA" id="ARBA00023180"/>
    </source>
</evidence>
<keyword evidence="22" id="KW-1185">Reference proteome</keyword>
<comment type="subcellular location">
    <subcellularLocation>
        <location evidence="1">Cell membrane</location>
        <topology evidence="1">Single-pass type I membrane protein</topology>
    </subcellularLocation>
</comment>
<keyword evidence="12 16" id="KW-0472">Membrane</keyword>
<evidence type="ECO:0000259" key="19">
    <source>
        <dbReference type="PROSITE" id="PS50927"/>
    </source>
</evidence>
<dbReference type="FunFam" id="3.30.200.20:FF:000330">
    <property type="entry name" value="G-type lectin S-receptor-like serine/threonine-protein kinase At4g03230"/>
    <property type="match status" value="1"/>
</dbReference>
<evidence type="ECO:0000256" key="1">
    <source>
        <dbReference type="ARBA" id="ARBA00004251"/>
    </source>
</evidence>
<keyword evidence="8" id="KW-0547">Nucleotide-binding</keyword>
<feature type="domain" description="Apple" evidence="20">
    <location>
        <begin position="299"/>
        <end position="385"/>
    </location>
</feature>
<keyword evidence="6 17" id="KW-0732">Signal</keyword>
<keyword evidence="15" id="KW-0325">Glycoprotein</keyword>
<dbReference type="SMART" id="SM00473">
    <property type="entry name" value="PAN_AP"/>
    <property type="match status" value="1"/>
</dbReference>
<keyword evidence="13" id="KW-1015">Disulfide bond</keyword>
<dbReference type="InterPro" id="IPR036426">
    <property type="entry name" value="Bulb-type_lectin_dom_sf"/>
</dbReference>
<evidence type="ECO:0000256" key="12">
    <source>
        <dbReference type="ARBA" id="ARBA00023136"/>
    </source>
</evidence>
<dbReference type="Proteomes" id="UP001457282">
    <property type="component" value="Unassembled WGS sequence"/>
</dbReference>
<dbReference type="PROSITE" id="PS50011">
    <property type="entry name" value="PROTEIN_KINASE_DOM"/>
    <property type="match status" value="1"/>
</dbReference>
<evidence type="ECO:0000256" key="14">
    <source>
        <dbReference type="ARBA" id="ARBA00023170"/>
    </source>
</evidence>
<evidence type="ECO:0008006" key="23">
    <source>
        <dbReference type="Google" id="ProtNLM"/>
    </source>
</evidence>
<dbReference type="InterPro" id="IPR001245">
    <property type="entry name" value="Ser-Thr/Tyr_kinase_cat_dom"/>
</dbReference>
<proteinExistence type="predicted"/>
<evidence type="ECO:0000256" key="11">
    <source>
        <dbReference type="ARBA" id="ARBA00022989"/>
    </source>
</evidence>
<dbReference type="CDD" id="cd00028">
    <property type="entry name" value="B_lectin"/>
    <property type="match status" value="1"/>
</dbReference>
<dbReference type="InterPro" id="IPR001480">
    <property type="entry name" value="Bulb-type_lectin_dom"/>
</dbReference>
<evidence type="ECO:0000259" key="20">
    <source>
        <dbReference type="PROSITE" id="PS50948"/>
    </source>
</evidence>
<dbReference type="EMBL" id="JBEDUW010000003">
    <property type="protein sequence ID" value="KAK9936206.1"/>
    <property type="molecule type" value="Genomic_DNA"/>
</dbReference>
<dbReference type="GO" id="GO:0048544">
    <property type="term" value="P:recognition of pollen"/>
    <property type="evidence" value="ECO:0007669"/>
    <property type="project" value="InterPro"/>
</dbReference>
<keyword evidence="14" id="KW-0675">Receptor</keyword>
<dbReference type="Pfam" id="PF08276">
    <property type="entry name" value="PAN_2"/>
    <property type="match status" value="1"/>
</dbReference>
<feature type="transmembrane region" description="Helical" evidence="16">
    <location>
        <begin position="397"/>
        <end position="417"/>
    </location>
</feature>
<dbReference type="SUPFAM" id="SSF51110">
    <property type="entry name" value="alpha-D-mannose-specific plant lectins"/>
    <property type="match status" value="1"/>
</dbReference>
<evidence type="ECO:0000256" key="2">
    <source>
        <dbReference type="ARBA" id="ARBA00022475"/>
    </source>
</evidence>
<keyword evidence="9" id="KW-0418">Kinase</keyword>
<evidence type="ECO:0000256" key="16">
    <source>
        <dbReference type="SAM" id="Phobius"/>
    </source>
</evidence>
<dbReference type="GO" id="GO:0004674">
    <property type="term" value="F:protein serine/threonine kinase activity"/>
    <property type="evidence" value="ECO:0007669"/>
    <property type="project" value="UniProtKB-KW"/>
</dbReference>